<proteinExistence type="predicted"/>
<reference evidence="2 3" key="1">
    <citation type="submission" date="2018-11" db="EMBL/GenBank/DDBJ databases">
        <authorList>
            <consortium name="Pathogen Informatics"/>
        </authorList>
    </citation>
    <scope>NUCLEOTIDE SEQUENCE [LARGE SCALE GENOMIC DNA]</scope>
</reference>
<dbReference type="AlphaFoldDB" id="A0A3P7P5N7"/>
<protein>
    <submittedName>
        <fullName evidence="2">Uncharacterized protein</fullName>
    </submittedName>
</protein>
<name>A0A3P7P5N7_DIBLA</name>
<organism evidence="2 3">
    <name type="scientific">Dibothriocephalus latus</name>
    <name type="common">Fish tapeworm</name>
    <name type="synonym">Diphyllobothrium latum</name>
    <dbReference type="NCBI Taxonomy" id="60516"/>
    <lineage>
        <taxon>Eukaryota</taxon>
        <taxon>Metazoa</taxon>
        <taxon>Spiralia</taxon>
        <taxon>Lophotrochozoa</taxon>
        <taxon>Platyhelminthes</taxon>
        <taxon>Cestoda</taxon>
        <taxon>Eucestoda</taxon>
        <taxon>Diphyllobothriidea</taxon>
        <taxon>Diphyllobothriidae</taxon>
        <taxon>Dibothriocephalus</taxon>
    </lineage>
</organism>
<sequence length="88" mass="9645">MRPQPCLALVPYTPRIPLPGLATKKPAPQTEEEVDKDEEDSDKDATMDASGPPPTCPTSPLLLSWPSPSFSPPSGLEFIDERNRTKKE</sequence>
<feature type="compositionally biased region" description="Acidic residues" evidence="1">
    <location>
        <begin position="30"/>
        <end position="42"/>
    </location>
</feature>
<dbReference type="Proteomes" id="UP000281553">
    <property type="component" value="Unassembled WGS sequence"/>
</dbReference>
<keyword evidence="3" id="KW-1185">Reference proteome</keyword>
<gene>
    <name evidence="2" type="ORF">DILT_LOCUS9217</name>
</gene>
<dbReference type="EMBL" id="UYRU01056257">
    <property type="protein sequence ID" value="VDN13386.1"/>
    <property type="molecule type" value="Genomic_DNA"/>
</dbReference>
<dbReference type="OrthoDB" id="10565288at2759"/>
<feature type="region of interest" description="Disordered" evidence="1">
    <location>
        <begin position="1"/>
        <end position="88"/>
    </location>
</feature>
<feature type="compositionally biased region" description="Basic and acidic residues" evidence="1">
    <location>
        <begin position="79"/>
        <end position="88"/>
    </location>
</feature>
<evidence type="ECO:0000313" key="3">
    <source>
        <dbReference type="Proteomes" id="UP000281553"/>
    </source>
</evidence>
<evidence type="ECO:0000256" key="1">
    <source>
        <dbReference type="SAM" id="MobiDB-lite"/>
    </source>
</evidence>
<accession>A0A3P7P5N7</accession>
<evidence type="ECO:0000313" key="2">
    <source>
        <dbReference type="EMBL" id="VDN13386.1"/>
    </source>
</evidence>
<feature type="compositionally biased region" description="Low complexity" evidence="1">
    <location>
        <begin position="58"/>
        <end position="76"/>
    </location>
</feature>